<organism evidence="1">
    <name type="scientific">Pseudomonas marincola</name>
    <dbReference type="NCBI Taxonomy" id="437900"/>
    <lineage>
        <taxon>Bacteria</taxon>
        <taxon>Pseudomonadati</taxon>
        <taxon>Pseudomonadota</taxon>
        <taxon>Gammaproteobacteria</taxon>
        <taxon>Pseudomonadales</taxon>
        <taxon>Pseudomonadaceae</taxon>
        <taxon>Pseudomonas</taxon>
    </lineage>
</organism>
<sequence>MKKPGLDARLFHVSDNQLMVRFLTLYSSSNPTKSTAPYVTIGERSAVIPTPLRCA</sequence>
<dbReference type="EMBL" id="LR215729">
    <property type="protein sequence ID" value="VEV98808.1"/>
    <property type="molecule type" value="Genomic_DNA"/>
</dbReference>
<name>A0A653E878_9PSED</name>
<reference evidence="1" key="1">
    <citation type="submission" date="2019-02" db="EMBL/GenBank/DDBJ databases">
        <authorList>
            <consortium name="Genoscope - CEA"/>
            <person name="William W."/>
        </authorList>
    </citation>
    <scope>NUCLEOTIDE SEQUENCE [LARGE SCALE GENOMIC DNA]</scope>
    <source>
        <strain evidence="1">YSy11</strain>
    </source>
</reference>
<dbReference type="AlphaFoldDB" id="A0A653E878"/>
<proteinExistence type="predicted"/>
<evidence type="ECO:0000313" key="1">
    <source>
        <dbReference type="EMBL" id="VEV98808.1"/>
    </source>
</evidence>
<gene>
    <name evidence="1" type="ORF">PMYSY11_3764</name>
</gene>
<accession>A0A653E878</accession>
<protein>
    <submittedName>
        <fullName evidence="1">Uncharacterized protein</fullName>
    </submittedName>
</protein>